<dbReference type="STRING" id="366602.Caul_0846"/>
<evidence type="ECO:0000256" key="5">
    <source>
        <dbReference type="ARBA" id="ARBA00022801"/>
    </source>
</evidence>
<keyword evidence="1" id="KW-0597">Phosphoprotein</keyword>
<dbReference type="InterPro" id="IPR051813">
    <property type="entry name" value="HepT_RNase_toxin"/>
</dbReference>
<keyword evidence="2" id="KW-1277">Toxin-antitoxin system</keyword>
<gene>
    <name evidence="6" type="ordered locus">Caul_0846</name>
</gene>
<dbReference type="PANTHER" id="PTHR34139:SF1">
    <property type="entry name" value="RNASE MJ1380-RELATED"/>
    <property type="match status" value="1"/>
</dbReference>
<organism evidence="6">
    <name type="scientific">Caulobacter sp. (strain K31)</name>
    <dbReference type="NCBI Taxonomy" id="366602"/>
    <lineage>
        <taxon>Bacteria</taxon>
        <taxon>Pseudomonadati</taxon>
        <taxon>Pseudomonadota</taxon>
        <taxon>Alphaproteobacteria</taxon>
        <taxon>Caulobacterales</taxon>
        <taxon>Caulobacteraceae</taxon>
        <taxon>Caulobacter</taxon>
    </lineage>
</organism>
<evidence type="ECO:0008006" key="7">
    <source>
        <dbReference type="Google" id="ProtNLM"/>
    </source>
</evidence>
<keyword evidence="4" id="KW-0547">Nucleotide-binding</keyword>
<keyword evidence="3" id="KW-0540">Nuclease</keyword>
<dbReference type="GO" id="GO:0016787">
    <property type="term" value="F:hydrolase activity"/>
    <property type="evidence" value="ECO:0007669"/>
    <property type="project" value="UniProtKB-KW"/>
</dbReference>
<dbReference type="InterPro" id="IPR008201">
    <property type="entry name" value="HepT-like"/>
</dbReference>
<dbReference type="KEGG" id="cak:Caul_0846"/>
<name>B0SVD8_CAUSK</name>
<dbReference type="Pfam" id="PF01934">
    <property type="entry name" value="HepT-like"/>
    <property type="match status" value="1"/>
</dbReference>
<evidence type="ECO:0000256" key="3">
    <source>
        <dbReference type="ARBA" id="ARBA00022722"/>
    </source>
</evidence>
<accession>B0SVD8</accession>
<dbReference type="HOGENOM" id="CLU_142825_3_0_5"/>
<evidence type="ECO:0000256" key="1">
    <source>
        <dbReference type="ARBA" id="ARBA00022553"/>
    </source>
</evidence>
<keyword evidence="5" id="KW-0378">Hydrolase</keyword>
<dbReference type="GO" id="GO:0110001">
    <property type="term" value="C:toxin-antitoxin complex"/>
    <property type="evidence" value="ECO:0007669"/>
    <property type="project" value="InterPro"/>
</dbReference>
<dbReference type="EMBL" id="CP000927">
    <property type="protein sequence ID" value="ABZ69977.1"/>
    <property type="molecule type" value="Genomic_DNA"/>
</dbReference>
<dbReference type="PANTHER" id="PTHR34139">
    <property type="entry name" value="UPF0331 PROTEIN MJ0127"/>
    <property type="match status" value="1"/>
</dbReference>
<dbReference type="AlphaFoldDB" id="B0SVD8"/>
<sequence>MRDPADSLYLSRMLEAIGRIRLYTRGMDQAGFLADARTCDAVAMNLLAIGENASKISSEVRALAPEADWRDAINLRHRIAHGYDDLSFSILWSIVVVELDPLAVAVERIVAAGA</sequence>
<protein>
    <recommendedName>
        <fullName evidence="7">DUF86 domain-containing protein</fullName>
    </recommendedName>
</protein>
<proteinExistence type="predicted"/>
<evidence type="ECO:0000313" key="6">
    <source>
        <dbReference type="EMBL" id="ABZ69977.1"/>
    </source>
</evidence>
<evidence type="ECO:0000256" key="4">
    <source>
        <dbReference type="ARBA" id="ARBA00022741"/>
    </source>
</evidence>
<dbReference type="OrthoDB" id="4829434at2"/>
<dbReference type="eggNOG" id="COG2361">
    <property type="taxonomic scope" value="Bacteria"/>
</dbReference>
<dbReference type="GO" id="GO:0000166">
    <property type="term" value="F:nucleotide binding"/>
    <property type="evidence" value="ECO:0007669"/>
    <property type="project" value="UniProtKB-KW"/>
</dbReference>
<reference evidence="6" key="1">
    <citation type="submission" date="2008-01" db="EMBL/GenBank/DDBJ databases">
        <title>Complete sequence of chromosome of Caulobacter sp. K31.</title>
        <authorList>
            <consortium name="US DOE Joint Genome Institute"/>
            <person name="Copeland A."/>
            <person name="Lucas S."/>
            <person name="Lapidus A."/>
            <person name="Barry K."/>
            <person name="Glavina del Rio T."/>
            <person name="Dalin E."/>
            <person name="Tice H."/>
            <person name="Pitluck S."/>
            <person name="Bruce D."/>
            <person name="Goodwin L."/>
            <person name="Thompson L.S."/>
            <person name="Brettin T."/>
            <person name="Detter J.C."/>
            <person name="Han C."/>
            <person name="Schmutz J."/>
            <person name="Larimer F."/>
            <person name="Land M."/>
            <person name="Hauser L."/>
            <person name="Kyrpides N."/>
            <person name="Kim E."/>
            <person name="Stephens C."/>
            <person name="Richardson P."/>
        </authorList>
    </citation>
    <scope>NUCLEOTIDE SEQUENCE [LARGE SCALE GENOMIC DNA]</scope>
    <source>
        <strain evidence="6">K31</strain>
    </source>
</reference>
<evidence type="ECO:0000256" key="2">
    <source>
        <dbReference type="ARBA" id="ARBA00022649"/>
    </source>
</evidence>
<dbReference type="GO" id="GO:0004540">
    <property type="term" value="F:RNA nuclease activity"/>
    <property type="evidence" value="ECO:0007669"/>
    <property type="project" value="InterPro"/>
</dbReference>